<evidence type="ECO:0000256" key="3">
    <source>
        <dbReference type="ARBA" id="ARBA00022692"/>
    </source>
</evidence>
<protein>
    <submittedName>
        <fullName evidence="7">Leucine/isoleucine/valine transporter permease subunit</fullName>
    </submittedName>
</protein>
<feature type="transmembrane region" description="Helical" evidence="6">
    <location>
        <begin position="302"/>
        <end position="323"/>
    </location>
</feature>
<gene>
    <name evidence="7" type="ORF">OCH7691_01781</name>
</gene>
<dbReference type="GO" id="GO:0015658">
    <property type="term" value="F:branched-chain amino acid transmembrane transporter activity"/>
    <property type="evidence" value="ECO:0007669"/>
    <property type="project" value="InterPro"/>
</dbReference>
<dbReference type="RefSeq" id="WP_085883002.1">
    <property type="nucleotide sequence ID" value="NZ_FWFR01000001.1"/>
</dbReference>
<keyword evidence="5 6" id="KW-0472">Membrane</keyword>
<feature type="transmembrane region" description="Helical" evidence="6">
    <location>
        <begin position="50"/>
        <end position="70"/>
    </location>
</feature>
<evidence type="ECO:0000313" key="8">
    <source>
        <dbReference type="Proteomes" id="UP000193200"/>
    </source>
</evidence>
<feature type="transmembrane region" description="Helical" evidence="6">
    <location>
        <begin position="101"/>
        <end position="122"/>
    </location>
</feature>
<feature type="transmembrane region" description="Helical" evidence="6">
    <location>
        <begin position="178"/>
        <end position="197"/>
    </location>
</feature>
<sequence length="334" mass="35126">MSELQQTNPVPATAKWKIPQEFLTAKSATYCALFLPLAALPLLIDSSFVYHIAILVCLNAIITSGLGVIVRVDQLSLAHGAFAGIGAYASALAVIKLGVPFLLSLVLAALAAGVAAVLLGRLVLGLKGVYFVLATFAFNELFRMIMLLLPEISGGTNGLSNIPAAEIAGLEISSKPGFYIFIALALAATLLVVWMILRSPIGRAFDAISGNLPLAQASGIPPRRYQILAFTSGSVIAGVGGGIMAAYVGFISPESFTFWFSVNTIIMLIVGGRYSIMGPVLGALLLTPLPEVLRSTGQLQQIIYGVCLIAILRFMPGGVSGLIDRFAELMSGRK</sequence>
<proteinExistence type="predicted"/>
<dbReference type="PANTHER" id="PTHR30482:SF20">
    <property type="entry name" value="HIGH-AFFINITY BRANCHED-CHAIN AMINO ACID TRANSPORT SYSTEM PERMEASE PROTEIN LIVM"/>
    <property type="match status" value="1"/>
</dbReference>
<keyword evidence="3 6" id="KW-0812">Transmembrane</keyword>
<organism evidence="7 8">
    <name type="scientific">Oceanibacterium hippocampi</name>
    <dbReference type="NCBI Taxonomy" id="745714"/>
    <lineage>
        <taxon>Bacteria</taxon>
        <taxon>Pseudomonadati</taxon>
        <taxon>Pseudomonadota</taxon>
        <taxon>Alphaproteobacteria</taxon>
        <taxon>Sneathiellales</taxon>
        <taxon>Sneathiellaceae</taxon>
        <taxon>Oceanibacterium</taxon>
    </lineage>
</organism>
<dbReference type="Proteomes" id="UP000193200">
    <property type="component" value="Unassembled WGS sequence"/>
</dbReference>
<dbReference type="Pfam" id="PF02653">
    <property type="entry name" value="BPD_transp_2"/>
    <property type="match status" value="1"/>
</dbReference>
<evidence type="ECO:0000313" key="7">
    <source>
        <dbReference type="EMBL" id="SLN42391.1"/>
    </source>
</evidence>
<comment type="subcellular location">
    <subcellularLocation>
        <location evidence="1">Cell membrane</location>
        <topology evidence="1">Multi-pass membrane protein</topology>
    </subcellularLocation>
</comment>
<feature type="transmembrane region" description="Helical" evidence="6">
    <location>
        <begin position="27"/>
        <end position="44"/>
    </location>
</feature>
<dbReference type="AlphaFoldDB" id="A0A1Y5SJM1"/>
<evidence type="ECO:0000256" key="6">
    <source>
        <dbReference type="SAM" id="Phobius"/>
    </source>
</evidence>
<dbReference type="InterPro" id="IPR001851">
    <property type="entry name" value="ABC_transp_permease"/>
</dbReference>
<dbReference type="PANTHER" id="PTHR30482">
    <property type="entry name" value="HIGH-AFFINITY BRANCHED-CHAIN AMINO ACID TRANSPORT SYSTEM PERMEASE"/>
    <property type="match status" value="1"/>
</dbReference>
<keyword evidence="2" id="KW-1003">Cell membrane</keyword>
<dbReference type="CDD" id="cd06581">
    <property type="entry name" value="TM_PBP1_LivM_like"/>
    <property type="match status" value="1"/>
</dbReference>
<evidence type="ECO:0000256" key="5">
    <source>
        <dbReference type="ARBA" id="ARBA00023136"/>
    </source>
</evidence>
<dbReference type="OrthoDB" id="9814461at2"/>
<evidence type="ECO:0000256" key="2">
    <source>
        <dbReference type="ARBA" id="ARBA00022475"/>
    </source>
</evidence>
<dbReference type="InterPro" id="IPR043428">
    <property type="entry name" value="LivM-like"/>
</dbReference>
<name>A0A1Y5SJM1_9PROT</name>
<feature type="transmembrane region" description="Helical" evidence="6">
    <location>
        <begin position="77"/>
        <end position="95"/>
    </location>
</feature>
<feature type="transmembrane region" description="Helical" evidence="6">
    <location>
        <begin position="256"/>
        <end position="276"/>
    </location>
</feature>
<reference evidence="7 8" key="1">
    <citation type="submission" date="2017-03" db="EMBL/GenBank/DDBJ databases">
        <authorList>
            <person name="Afonso C.L."/>
            <person name="Miller P.J."/>
            <person name="Scott M.A."/>
            <person name="Spackman E."/>
            <person name="Goraichik I."/>
            <person name="Dimitrov K.M."/>
            <person name="Suarez D.L."/>
            <person name="Swayne D.E."/>
        </authorList>
    </citation>
    <scope>NUCLEOTIDE SEQUENCE [LARGE SCALE GENOMIC DNA]</scope>
    <source>
        <strain evidence="7 8">CECT 7691</strain>
    </source>
</reference>
<evidence type="ECO:0000256" key="4">
    <source>
        <dbReference type="ARBA" id="ARBA00022989"/>
    </source>
</evidence>
<accession>A0A1Y5SJM1</accession>
<dbReference type="InParanoid" id="A0A1Y5SJM1"/>
<feature type="transmembrane region" description="Helical" evidence="6">
    <location>
        <begin position="227"/>
        <end position="250"/>
    </location>
</feature>
<dbReference type="GO" id="GO:0005886">
    <property type="term" value="C:plasma membrane"/>
    <property type="evidence" value="ECO:0007669"/>
    <property type="project" value="UniProtKB-SubCell"/>
</dbReference>
<keyword evidence="4 6" id="KW-1133">Transmembrane helix</keyword>
<evidence type="ECO:0000256" key="1">
    <source>
        <dbReference type="ARBA" id="ARBA00004651"/>
    </source>
</evidence>
<dbReference type="EMBL" id="FWFR01000001">
    <property type="protein sequence ID" value="SLN42391.1"/>
    <property type="molecule type" value="Genomic_DNA"/>
</dbReference>
<keyword evidence="8" id="KW-1185">Reference proteome</keyword>